<comment type="caution">
    <text evidence="1">The sequence shown here is derived from an EMBL/GenBank/DDBJ whole genome shotgun (WGS) entry which is preliminary data.</text>
</comment>
<evidence type="ECO:0000313" key="1">
    <source>
        <dbReference type="EMBL" id="RRR73801.1"/>
    </source>
</evidence>
<dbReference type="EMBL" id="RSAS01000316">
    <property type="protein sequence ID" value="RRR73801.1"/>
    <property type="molecule type" value="Genomic_DNA"/>
</dbReference>
<dbReference type="AlphaFoldDB" id="A0A426U2H9"/>
<dbReference type="Proteomes" id="UP000280307">
    <property type="component" value="Unassembled WGS sequence"/>
</dbReference>
<organism evidence="1 2">
    <name type="scientific">Candidatus Viridilinea halotolerans</name>
    <dbReference type="NCBI Taxonomy" id="2491704"/>
    <lineage>
        <taxon>Bacteria</taxon>
        <taxon>Bacillati</taxon>
        <taxon>Chloroflexota</taxon>
        <taxon>Chloroflexia</taxon>
        <taxon>Chloroflexales</taxon>
        <taxon>Chloroflexineae</taxon>
        <taxon>Oscillochloridaceae</taxon>
        <taxon>Candidatus Viridilinea</taxon>
    </lineage>
</organism>
<name>A0A426U2H9_9CHLR</name>
<sequence>MPTKVGTTWRWCCSWLEEARLAHTLPAIAGLARSPAWLPAGDGLPPELRPLLPPLRAVSREVGAALSAEHSANRVRRLRDAQQQIADLTKRQV</sequence>
<accession>A0A426U2H9</accession>
<reference evidence="1 2" key="1">
    <citation type="submission" date="2018-12" db="EMBL/GenBank/DDBJ databases">
        <title>Genome Sequence of Candidatus Viridilinea halotolerans isolated from saline sulfide-rich spring.</title>
        <authorList>
            <person name="Grouzdev D.S."/>
            <person name="Burganskaya E.I."/>
            <person name="Krutkina M.S."/>
            <person name="Sukhacheva M.V."/>
            <person name="Gorlenko V.M."/>
        </authorList>
    </citation>
    <scope>NUCLEOTIDE SEQUENCE [LARGE SCALE GENOMIC DNA]</scope>
    <source>
        <strain evidence="1">Chok-6</strain>
    </source>
</reference>
<proteinExistence type="predicted"/>
<gene>
    <name evidence="1" type="ORF">EI684_08320</name>
</gene>
<protein>
    <submittedName>
        <fullName evidence="1">Uncharacterized protein</fullName>
    </submittedName>
</protein>
<evidence type="ECO:0000313" key="2">
    <source>
        <dbReference type="Proteomes" id="UP000280307"/>
    </source>
</evidence>